<reference evidence="2" key="1">
    <citation type="journal article" date="2021" name="Nat. Commun.">
        <title>Genetic determinants of endophytism in the Arabidopsis root mycobiome.</title>
        <authorList>
            <person name="Mesny F."/>
            <person name="Miyauchi S."/>
            <person name="Thiergart T."/>
            <person name="Pickel B."/>
            <person name="Atanasova L."/>
            <person name="Karlsson M."/>
            <person name="Huettel B."/>
            <person name="Barry K.W."/>
            <person name="Haridas S."/>
            <person name="Chen C."/>
            <person name="Bauer D."/>
            <person name="Andreopoulos W."/>
            <person name="Pangilinan J."/>
            <person name="LaButti K."/>
            <person name="Riley R."/>
            <person name="Lipzen A."/>
            <person name="Clum A."/>
            <person name="Drula E."/>
            <person name="Henrissat B."/>
            <person name="Kohler A."/>
            <person name="Grigoriev I.V."/>
            <person name="Martin F.M."/>
            <person name="Hacquard S."/>
        </authorList>
    </citation>
    <scope>NUCLEOTIDE SEQUENCE</scope>
    <source>
        <strain evidence="2">MPI-SDFR-AT-0073</strain>
    </source>
</reference>
<dbReference type="AlphaFoldDB" id="A0A9P8UPH4"/>
<accession>A0A9P8UPH4</accession>
<dbReference type="EMBL" id="JAGPXC010000003">
    <property type="protein sequence ID" value="KAH6655858.1"/>
    <property type="molecule type" value="Genomic_DNA"/>
</dbReference>
<gene>
    <name evidence="2" type="ORF">BKA67DRAFT_562028</name>
</gene>
<evidence type="ECO:0000313" key="2">
    <source>
        <dbReference type="EMBL" id="KAH6655858.1"/>
    </source>
</evidence>
<name>A0A9P8UPH4_9PEZI</name>
<dbReference type="RefSeq" id="XP_045960123.1">
    <property type="nucleotide sequence ID" value="XM_046102567.1"/>
</dbReference>
<organism evidence="2 3">
    <name type="scientific">Truncatella angustata</name>
    <dbReference type="NCBI Taxonomy" id="152316"/>
    <lineage>
        <taxon>Eukaryota</taxon>
        <taxon>Fungi</taxon>
        <taxon>Dikarya</taxon>
        <taxon>Ascomycota</taxon>
        <taxon>Pezizomycotina</taxon>
        <taxon>Sordariomycetes</taxon>
        <taxon>Xylariomycetidae</taxon>
        <taxon>Amphisphaeriales</taxon>
        <taxon>Sporocadaceae</taxon>
        <taxon>Truncatella</taxon>
    </lineage>
</organism>
<evidence type="ECO:0000256" key="1">
    <source>
        <dbReference type="SAM" id="MobiDB-lite"/>
    </source>
</evidence>
<feature type="compositionally biased region" description="Polar residues" evidence="1">
    <location>
        <begin position="16"/>
        <end position="29"/>
    </location>
</feature>
<evidence type="ECO:0000313" key="3">
    <source>
        <dbReference type="Proteomes" id="UP000758603"/>
    </source>
</evidence>
<proteinExistence type="predicted"/>
<protein>
    <submittedName>
        <fullName evidence="2">Uncharacterized protein</fullName>
    </submittedName>
</protein>
<dbReference type="GeneID" id="70131459"/>
<keyword evidence="3" id="KW-1185">Reference proteome</keyword>
<dbReference type="Proteomes" id="UP000758603">
    <property type="component" value="Unassembled WGS sequence"/>
</dbReference>
<feature type="non-terminal residue" evidence="2">
    <location>
        <position position="65"/>
    </location>
</feature>
<feature type="region of interest" description="Disordered" evidence="1">
    <location>
        <begin position="1"/>
        <end position="65"/>
    </location>
</feature>
<sequence length="65" mass="7585">MDVNREQRISAVKAEFQSTKNRSSSSRNWAVSRRTLNRRIAGIPDRVTSHQKQQRLSPLQEKYVS</sequence>
<comment type="caution">
    <text evidence="2">The sequence shown here is derived from an EMBL/GenBank/DDBJ whole genome shotgun (WGS) entry which is preliminary data.</text>
</comment>